<gene>
    <name evidence="1" type="ORF">LPJ64_002688</name>
</gene>
<proteinExistence type="predicted"/>
<evidence type="ECO:0000313" key="2">
    <source>
        <dbReference type="Proteomes" id="UP001145021"/>
    </source>
</evidence>
<name>A0A9W8CKQ4_9FUNG</name>
<accession>A0A9W8CKQ4</accession>
<comment type="caution">
    <text evidence="1">The sequence shown here is derived from an EMBL/GenBank/DDBJ whole genome shotgun (WGS) entry which is preliminary data.</text>
</comment>
<reference evidence="1" key="1">
    <citation type="submission" date="2022-07" db="EMBL/GenBank/DDBJ databases">
        <title>Phylogenomic reconstructions and comparative analyses of Kickxellomycotina fungi.</title>
        <authorList>
            <person name="Reynolds N.K."/>
            <person name="Stajich J.E."/>
            <person name="Barry K."/>
            <person name="Grigoriev I.V."/>
            <person name="Crous P."/>
            <person name="Smith M.E."/>
        </authorList>
    </citation>
    <scope>NUCLEOTIDE SEQUENCE</scope>
    <source>
        <strain evidence="1">NBRC 105413</strain>
    </source>
</reference>
<organism evidence="1 2">
    <name type="scientific">Coemansia asiatica</name>
    <dbReference type="NCBI Taxonomy" id="1052880"/>
    <lineage>
        <taxon>Eukaryota</taxon>
        <taxon>Fungi</taxon>
        <taxon>Fungi incertae sedis</taxon>
        <taxon>Zoopagomycota</taxon>
        <taxon>Kickxellomycotina</taxon>
        <taxon>Kickxellomycetes</taxon>
        <taxon>Kickxellales</taxon>
        <taxon>Kickxellaceae</taxon>
        <taxon>Coemansia</taxon>
    </lineage>
</organism>
<protein>
    <submittedName>
        <fullName evidence="1">Uncharacterized protein</fullName>
    </submittedName>
</protein>
<dbReference type="EMBL" id="JANBOH010000090">
    <property type="protein sequence ID" value="KAJ1645750.1"/>
    <property type="molecule type" value="Genomic_DNA"/>
</dbReference>
<keyword evidence="2" id="KW-1185">Reference proteome</keyword>
<dbReference type="Proteomes" id="UP001145021">
    <property type="component" value="Unassembled WGS sequence"/>
</dbReference>
<sequence>MGISIFVPEHVDVSKIQPCLRDVRAEFVDIDPNTFDVQAMLEEHKYFIVLDKDYFVAYQKQHPEGVKCDYKSRNSVMSNVAHTDLVPRYTYHMQLKELNGVWTSEQLPVLYFVFKPDADALMCNNATEDNTIAEFYDTVEEEDFEKFARIAKSKNNCVSHFFVVNRGYDYFVVDTDNSSVNYKFSAFLKYKIIGELAAKKATIQDFIEEEKHLHERKPPTKRNPNFQLCDNNGVPLNENDTFMMEIFRFAEEDDDDEDDDYEPELDYVSVFEDAPSEPAIIFGSVGRGDVFGFKVIDGITYLTYGDTFMCIDSKESYPQIGFGSEIPPKERRIHIHYSDDGNIMLSRWNGEVYAYCEWIKCSYGSIEIAYREELLRWGRPMKLVIKRIEKTE</sequence>
<evidence type="ECO:0000313" key="1">
    <source>
        <dbReference type="EMBL" id="KAJ1645750.1"/>
    </source>
</evidence>
<dbReference type="AlphaFoldDB" id="A0A9W8CKQ4"/>